<evidence type="ECO:0000313" key="3">
    <source>
        <dbReference type="Proteomes" id="UP000516437"/>
    </source>
</evidence>
<reference evidence="2 3" key="1">
    <citation type="journal article" date="2019" name="Plant Biotechnol. J.">
        <title>The red bayberry genome and genetic basis of sex determination.</title>
        <authorList>
            <person name="Jia H.M."/>
            <person name="Jia H.J."/>
            <person name="Cai Q.L."/>
            <person name="Wang Y."/>
            <person name="Zhao H.B."/>
            <person name="Yang W.F."/>
            <person name="Wang G.Y."/>
            <person name="Li Y.H."/>
            <person name="Zhan D.L."/>
            <person name="Shen Y.T."/>
            <person name="Niu Q.F."/>
            <person name="Chang L."/>
            <person name="Qiu J."/>
            <person name="Zhao L."/>
            <person name="Xie H.B."/>
            <person name="Fu W.Y."/>
            <person name="Jin J."/>
            <person name="Li X.W."/>
            <person name="Jiao Y."/>
            <person name="Zhou C.C."/>
            <person name="Tu T."/>
            <person name="Chai C.Y."/>
            <person name="Gao J.L."/>
            <person name="Fan L.J."/>
            <person name="van de Weg E."/>
            <person name="Wang J.Y."/>
            <person name="Gao Z.S."/>
        </authorList>
    </citation>
    <scope>NUCLEOTIDE SEQUENCE [LARGE SCALE GENOMIC DNA]</scope>
    <source>
        <tissue evidence="2">Leaves</tissue>
    </source>
</reference>
<evidence type="ECO:0000256" key="1">
    <source>
        <dbReference type="SAM" id="Phobius"/>
    </source>
</evidence>
<comment type="caution">
    <text evidence="2">The sequence shown here is derived from an EMBL/GenBank/DDBJ whole genome shotgun (WGS) entry which is preliminary data.</text>
</comment>
<protein>
    <submittedName>
        <fullName evidence="2">Uncharacterized protein</fullName>
    </submittedName>
</protein>
<dbReference type="OrthoDB" id="851643at2759"/>
<keyword evidence="1" id="KW-0812">Transmembrane</keyword>
<dbReference type="PANTHER" id="PTHR33659">
    <property type="entry name" value="PROTEIN, PUTATIVE-RELATED-RELATED"/>
    <property type="match status" value="1"/>
</dbReference>
<name>A0A6A1V378_9ROSI</name>
<dbReference type="PANTHER" id="PTHR33659:SF11">
    <property type="entry name" value="TRANSMEMBRANE PROTEIN"/>
    <property type="match status" value="1"/>
</dbReference>
<organism evidence="2 3">
    <name type="scientific">Morella rubra</name>
    <name type="common">Chinese bayberry</name>
    <dbReference type="NCBI Taxonomy" id="262757"/>
    <lineage>
        <taxon>Eukaryota</taxon>
        <taxon>Viridiplantae</taxon>
        <taxon>Streptophyta</taxon>
        <taxon>Embryophyta</taxon>
        <taxon>Tracheophyta</taxon>
        <taxon>Spermatophyta</taxon>
        <taxon>Magnoliopsida</taxon>
        <taxon>eudicotyledons</taxon>
        <taxon>Gunneridae</taxon>
        <taxon>Pentapetalae</taxon>
        <taxon>rosids</taxon>
        <taxon>fabids</taxon>
        <taxon>Fagales</taxon>
        <taxon>Myricaceae</taxon>
        <taxon>Morella</taxon>
    </lineage>
</organism>
<feature type="transmembrane region" description="Helical" evidence="1">
    <location>
        <begin position="34"/>
        <end position="53"/>
    </location>
</feature>
<keyword evidence="3" id="KW-1185">Reference proteome</keyword>
<keyword evidence="1" id="KW-1133">Transmembrane helix</keyword>
<proteinExistence type="predicted"/>
<gene>
    <name evidence="2" type="ORF">CJ030_MR7G017872</name>
</gene>
<dbReference type="EMBL" id="RXIC02000025">
    <property type="protein sequence ID" value="KAB1205700.1"/>
    <property type="molecule type" value="Genomic_DNA"/>
</dbReference>
<dbReference type="Proteomes" id="UP000516437">
    <property type="component" value="Chromosome 7"/>
</dbReference>
<accession>A0A6A1V378</accession>
<dbReference type="AlphaFoldDB" id="A0A6A1V378"/>
<keyword evidence="1" id="KW-0472">Membrane</keyword>
<feature type="transmembrane region" description="Helical" evidence="1">
    <location>
        <begin position="73"/>
        <end position="92"/>
    </location>
</feature>
<evidence type="ECO:0000313" key="2">
    <source>
        <dbReference type="EMBL" id="KAB1205700.1"/>
    </source>
</evidence>
<feature type="non-terminal residue" evidence="2">
    <location>
        <position position="1"/>
    </location>
</feature>
<sequence length="94" mass="9599">KGLLINPSLSLIYFSYNPISLLKITMAQVSISKALMLVLLIAVSSAAAMVSALDSELAPAPAPTLDTGAAFSMPVSVVVLGSSLALSLLALLKL</sequence>